<name>A0A1G2F5W2_9BACT</name>
<gene>
    <name evidence="2" type="ORF">A2174_00220</name>
</gene>
<comment type="caution">
    <text evidence="2">The sequence shown here is derived from an EMBL/GenBank/DDBJ whole genome shotgun (WGS) entry which is preliminary data.</text>
</comment>
<proteinExistence type="predicted"/>
<reference evidence="2 3" key="1">
    <citation type="journal article" date="2016" name="Nat. Commun.">
        <title>Thousands of microbial genomes shed light on interconnected biogeochemical processes in an aquifer system.</title>
        <authorList>
            <person name="Anantharaman K."/>
            <person name="Brown C.T."/>
            <person name="Hug L.A."/>
            <person name="Sharon I."/>
            <person name="Castelle C.J."/>
            <person name="Probst A.J."/>
            <person name="Thomas B.C."/>
            <person name="Singh A."/>
            <person name="Wilkins M.J."/>
            <person name="Karaoz U."/>
            <person name="Brodie E.L."/>
            <person name="Williams K.H."/>
            <person name="Hubbard S.S."/>
            <person name="Banfield J.F."/>
        </authorList>
    </citation>
    <scope>NUCLEOTIDE SEQUENCE [LARGE SCALE GENOMIC DNA]</scope>
</reference>
<dbReference type="PANTHER" id="PTHR12526:SF630">
    <property type="entry name" value="GLYCOSYLTRANSFERASE"/>
    <property type="match status" value="1"/>
</dbReference>
<organism evidence="2 3">
    <name type="scientific">Candidatus Portnoybacteria bacterium RBG_13_41_18</name>
    <dbReference type="NCBI Taxonomy" id="1801991"/>
    <lineage>
        <taxon>Bacteria</taxon>
        <taxon>Candidatus Portnoyibacteriota</taxon>
    </lineage>
</organism>
<dbReference type="EMBL" id="MHMV01000053">
    <property type="protein sequence ID" value="OGZ33162.1"/>
    <property type="molecule type" value="Genomic_DNA"/>
</dbReference>
<dbReference type="CDD" id="cd03801">
    <property type="entry name" value="GT4_PimA-like"/>
    <property type="match status" value="1"/>
</dbReference>
<protein>
    <recommendedName>
        <fullName evidence="1">Glycosyl transferase family 1 domain-containing protein</fullName>
    </recommendedName>
</protein>
<dbReference type="InterPro" id="IPR001296">
    <property type="entry name" value="Glyco_trans_1"/>
</dbReference>
<dbReference type="PANTHER" id="PTHR12526">
    <property type="entry name" value="GLYCOSYLTRANSFERASE"/>
    <property type="match status" value="1"/>
</dbReference>
<feature type="domain" description="Glycosyl transferase family 1" evidence="1">
    <location>
        <begin position="1"/>
        <end position="57"/>
    </location>
</feature>
<evidence type="ECO:0000313" key="2">
    <source>
        <dbReference type="EMBL" id="OGZ33162.1"/>
    </source>
</evidence>
<dbReference type="AlphaFoldDB" id="A0A1G2F5W2"/>
<dbReference type="Proteomes" id="UP000177725">
    <property type="component" value="Unassembled WGS sequence"/>
</dbReference>
<sequence>MAAGVPVVASNVGGIPEMIQNNFNGFLIKPTDHEALAEKILQILENLELAKRFAQNSLEKVKEFSLKKMIQETQKQYQK</sequence>
<dbReference type="Gene3D" id="3.40.50.2000">
    <property type="entry name" value="Glycogen Phosphorylase B"/>
    <property type="match status" value="2"/>
</dbReference>
<dbReference type="SUPFAM" id="SSF53756">
    <property type="entry name" value="UDP-Glycosyltransferase/glycogen phosphorylase"/>
    <property type="match status" value="1"/>
</dbReference>
<dbReference type="GO" id="GO:0016757">
    <property type="term" value="F:glycosyltransferase activity"/>
    <property type="evidence" value="ECO:0007669"/>
    <property type="project" value="InterPro"/>
</dbReference>
<evidence type="ECO:0000313" key="3">
    <source>
        <dbReference type="Proteomes" id="UP000177725"/>
    </source>
</evidence>
<evidence type="ECO:0000259" key="1">
    <source>
        <dbReference type="Pfam" id="PF00534"/>
    </source>
</evidence>
<dbReference type="Pfam" id="PF00534">
    <property type="entry name" value="Glycos_transf_1"/>
    <property type="match status" value="1"/>
</dbReference>
<accession>A0A1G2F5W2</accession>